<feature type="transmembrane region" description="Helical" evidence="4">
    <location>
        <begin position="85"/>
        <end position="102"/>
    </location>
</feature>
<keyword evidence="1 2" id="KW-0807">Transducer</keyword>
<dbReference type="GO" id="GO:0016020">
    <property type="term" value="C:membrane"/>
    <property type="evidence" value="ECO:0007669"/>
    <property type="project" value="InterPro"/>
</dbReference>
<protein>
    <submittedName>
        <fullName evidence="6">Methyl-accepting chemotaxis protein</fullName>
    </submittedName>
</protein>
<dbReference type="SUPFAM" id="SSF58104">
    <property type="entry name" value="Methyl-accepting chemotaxis protein (MCP) signaling domain"/>
    <property type="match status" value="1"/>
</dbReference>
<evidence type="ECO:0000256" key="4">
    <source>
        <dbReference type="SAM" id="Phobius"/>
    </source>
</evidence>
<dbReference type="PROSITE" id="PS50111">
    <property type="entry name" value="CHEMOTAXIS_TRANSDUC_2"/>
    <property type="match status" value="1"/>
</dbReference>
<feature type="transmembrane region" description="Helical" evidence="4">
    <location>
        <begin position="107"/>
        <end position="124"/>
    </location>
</feature>
<keyword evidence="4" id="KW-0472">Membrane</keyword>
<dbReference type="SMART" id="SM00283">
    <property type="entry name" value="MA"/>
    <property type="match status" value="1"/>
</dbReference>
<comment type="caution">
    <text evidence="6">The sequence shown here is derived from an EMBL/GenBank/DDBJ whole genome shotgun (WGS) entry which is preliminary data.</text>
</comment>
<evidence type="ECO:0000256" key="2">
    <source>
        <dbReference type="PROSITE-ProRule" id="PRU00284"/>
    </source>
</evidence>
<feature type="transmembrane region" description="Helical" evidence="4">
    <location>
        <begin position="64"/>
        <end position="79"/>
    </location>
</feature>
<feature type="domain" description="Methyl-accepting transducer" evidence="5">
    <location>
        <begin position="184"/>
        <end position="420"/>
    </location>
</feature>
<gene>
    <name evidence="6" type="ORF">JOC47_001732</name>
</gene>
<dbReference type="InterPro" id="IPR004089">
    <property type="entry name" value="MCPsignal_dom"/>
</dbReference>
<feature type="transmembrane region" description="Helical" evidence="4">
    <location>
        <begin position="12"/>
        <end position="30"/>
    </location>
</feature>
<feature type="transmembrane region" description="Helical" evidence="4">
    <location>
        <begin position="36"/>
        <end position="57"/>
    </location>
</feature>
<dbReference type="CDD" id="cd11386">
    <property type="entry name" value="MCP_signal"/>
    <property type="match status" value="1"/>
</dbReference>
<proteinExistence type="predicted"/>
<dbReference type="PANTHER" id="PTHR32089:SF112">
    <property type="entry name" value="LYSOZYME-LIKE PROTEIN-RELATED"/>
    <property type="match status" value="1"/>
</dbReference>
<dbReference type="EMBL" id="JAFBDQ010000007">
    <property type="protein sequence ID" value="MBM7556881.1"/>
    <property type="molecule type" value="Genomic_DNA"/>
</dbReference>
<evidence type="ECO:0000256" key="3">
    <source>
        <dbReference type="SAM" id="Coils"/>
    </source>
</evidence>
<evidence type="ECO:0000313" key="6">
    <source>
        <dbReference type="EMBL" id="MBM7556881.1"/>
    </source>
</evidence>
<dbReference type="Gene3D" id="1.10.287.950">
    <property type="entry name" value="Methyl-accepting chemotaxis protein"/>
    <property type="match status" value="1"/>
</dbReference>
<reference evidence="6" key="1">
    <citation type="submission" date="2021-01" db="EMBL/GenBank/DDBJ databases">
        <title>Genomic Encyclopedia of Type Strains, Phase IV (KMG-IV): sequencing the most valuable type-strain genomes for metagenomic binning, comparative biology and taxonomic classification.</title>
        <authorList>
            <person name="Goeker M."/>
        </authorList>
    </citation>
    <scope>NUCLEOTIDE SEQUENCE</scope>
    <source>
        <strain evidence="6">DSM 23230</strain>
    </source>
</reference>
<evidence type="ECO:0000256" key="1">
    <source>
        <dbReference type="ARBA" id="ARBA00023224"/>
    </source>
</evidence>
<accession>A0A939BS91</accession>
<keyword evidence="7" id="KW-1185">Reference proteome</keyword>
<organism evidence="6 7">
    <name type="scientific">Halanaerobacter jeridensis</name>
    <dbReference type="NCBI Taxonomy" id="706427"/>
    <lineage>
        <taxon>Bacteria</taxon>
        <taxon>Bacillati</taxon>
        <taxon>Bacillota</taxon>
        <taxon>Clostridia</taxon>
        <taxon>Halanaerobiales</taxon>
        <taxon>Halobacteroidaceae</taxon>
        <taxon>Halanaerobacter</taxon>
    </lineage>
</organism>
<dbReference type="RefSeq" id="WP_204701649.1">
    <property type="nucleotide sequence ID" value="NZ_JAFBDQ010000007.1"/>
</dbReference>
<dbReference type="Proteomes" id="UP000774000">
    <property type="component" value="Unassembled WGS sequence"/>
</dbReference>
<keyword evidence="4" id="KW-0812">Transmembrane</keyword>
<sequence length="446" mass="50061">MKSKARATKFNFYLILIIYSLFLVTAKPLYGTEYLINLLKILIPAVIALTIIFFLPLNKEYQSILLPLTFSIAGIVYSYSMQGKIEIFLVHVLTILLNSLYFDQKLMLSYSGILNTIIIIAYWVNPSRIVGVHRNISDFIHVMSMFMGVPIILYYSTKWSNQNLKDTVKEKKKAEKISNKIQNVFDKINQLSGELLDYSNTLAANAEEGSSAIQNNNNNLKSIVQQINQISENSKQINNATKNTTGEIKTGKNNIETTIKSMRNINDEVQDAVMIINDLDNNSQEIEQITELINNIAEQTNLLSLNASIEAARAGEAGKGFAVVANEIRELAEQTAQATEKIDNLIERTKNKSKKGLNIIKSVKDKTETGQQTIEETGQVFQKIKNAMSNNLNQIQDITSSIQKVNSNSSELMYSSESIENMSEDIAQSSQELTTMAQKLENLSEK</sequence>
<feature type="coiled-coil region" evidence="3">
    <location>
        <begin position="419"/>
        <end position="446"/>
    </location>
</feature>
<evidence type="ECO:0000313" key="7">
    <source>
        <dbReference type="Proteomes" id="UP000774000"/>
    </source>
</evidence>
<keyword evidence="4" id="KW-1133">Transmembrane helix</keyword>
<name>A0A939BS91_9FIRM</name>
<keyword evidence="3" id="KW-0175">Coiled coil</keyword>
<feature type="coiled-coil region" evidence="3">
    <location>
        <begin position="174"/>
        <end position="233"/>
    </location>
</feature>
<feature type="transmembrane region" description="Helical" evidence="4">
    <location>
        <begin position="136"/>
        <end position="155"/>
    </location>
</feature>
<dbReference type="AlphaFoldDB" id="A0A939BS91"/>
<dbReference type="GO" id="GO:0007165">
    <property type="term" value="P:signal transduction"/>
    <property type="evidence" value="ECO:0007669"/>
    <property type="project" value="UniProtKB-KW"/>
</dbReference>
<dbReference type="Pfam" id="PF00015">
    <property type="entry name" value="MCPsignal"/>
    <property type="match status" value="1"/>
</dbReference>
<evidence type="ECO:0000259" key="5">
    <source>
        <dbReference type="PROSITE" id="PS50111"/>
    </source>
</evidence>
<dbReference type="PANTHER" id="PTHR32089">
    <property type="entry name" value="METHYL-ACCEPTING CHEMOTAXIS PROTEIN MCPB"/>
    <property type="match status" value="1"/>
</dbReference>